<comment type="caution">
    <text evidence="7">The sequence shown here is derived from an EMBL/GenBank/DDBJ whole genome shotgun (WGS) entry which is preliminary data.</text>
</comment>
<dbReference type="Proteomes" id="UP000188597">
    <property type="component" value="Unassembled WGS sequence"/>
</dbReference>
<evidence type="ECO:0000256" key="3">
    <source>
        <dbReference type="ARBA" id="ARBA00022989"/>
    </source>
</evidence>
<dbReference type="PANTHER" id="PTHR43077:SF5">
    <property type="entry name" value="PHAGE INFECTION PROTEIN"/>
    <property type="match status" value="1"/>
</dbReference>
<dbReference type="InterPro" id="IPR051328">
    <property type="entry name" value="T7SS_ABC-Transporter"/>
</dbReference>
<dbReference type="SUPFAM" id="SSF58104">
    <property type="entry name" value="Methyl-accepting chemotaxis protein (MCP) signaling domain"/>
    <property type="match status" value="1"/>
</dbReference>
<dbReference type="GO" id="GO:0016020">
    <property type="term" value="C:membrane"/>
    <property type="evidence" value="ECO:0007669"/>
    <property type="project" value="UniProtKB-SubCell"/>
</dbReference>
<evidence type="ECO:0000256" key="5">
    <source>
        <dbReference type="SAM" id="Phobius"/>
    </source>
</evidence>
<feature type="domain" description="ABC-2 type transporter transmembrane" evidence="6">
    <location>
        <begin position="497"/>
        <end position="693"/>
    </location>
</feature>
<dbReference type="NCBIfam" id="TIGR03061">
    <property type="entry name" value="pip_yhgE_Nterm"/>
    <property type="match status" value="1"/>
</dbReference>
<dbReference type="NCBIfam" id="TIGR03057">
    <property type="entry name" value="xxxLxxG_by_4"/>
    <property type="match status" value="2"/>
</dbReference>
<evidence type="ECO:0000256" key="4">
    <source>
        <dbReference type="ARBA" id="ARBA00023136"/>
    </source>
</evidence>
<evidence type="ECO:0000313" key="8">
    <source>
        <dbReference type="Proteomes" id="UP000188597"/>
    </source>
</evidence>
<dbReference type="EMBL" id="MQMF01000002">
    <property type="protein sequence ID" value="OOE12987.1"/>
    <property type="molecule type" value="Genomic_DNA"/>
</dbReference>
<feature type="transmembrane region" description="Helical" evidence="5">
    <location>
        <begin position="592"/>
        <end position="613"/>
    </location>
</feature>
<evidence type="ECO:0000256" key="1">
    <source>
        <dbReference type="ARBA" id="ARBA00004141"/>
    </source>
</evidence>
<dbReference type="GO" id="GO:0140359">
    <property type="term" value="F:ABC-type transporter activity"/>
    <property type="evidence" value="ECO:0007669"/>
    <property type="project" value="InterPro"/>
</dbReference>
<dbReference type="AlphaFoldDB" id="A0A1V3G9N4"/>
<dbReference type="PANTHER" id="PTHR43077">
    <property type="entry name" value="TRANSPORT PERMEASE YVFS-RELATED"/>
    <property type="match status" value="1"/>
</dbReference>
<sequence>MLKSIGAQFRAVFSNKKIAIPVFAVLFIPVLYTGMFLWAFWDPYDKMEDLPVAVVNLDEGYEYNGETLDVGDEFVKKLKENPQFKWKFVSEKEAEQGLEENEYYMMIEIPENFSEKATSISGKKNKKPELIYTPNAGFNFLAAQIGGTAVDKMKESLSNELTKTYAEVMFGQVEQLAGGLDQAAEGSSKITDGLEKASTGSGELAAGMTEKTPQIKELESGAALFNSKMTEFDSGIDQLVAAHKKLADGTGELNSGAHSLKSGLSQATAGSEKIKDGSLALKDGTEKLSMGAGNVASSVNEWNAGAQKAAAGSKQVEQQINNLIQNQSNMSDEEITAALKQISAISGGVNNGLDGLTAASGKIAGGANEVSAGAKKLSDSQAAVAQGAEQLHAGQLKLADGVDQLASGQAKVNAGTQTFQSKLGEAASGSQQLLAASGKLADGTATVSSGWQEVTGHVNEIHNGEQKLLEGSGQLSSKLGEAADKTGELDPDSEMFERIANPVSVKTKSFSDVPNYGTGFAPYFLSLGLFVGALLMSIVFPLRDKAGEPRSGFRWFASKFTFLAAVGVVQALIADAVLLYGLKIEVSNLPAFIGLSIITSLTFLALVQLLVTVLGDPGRFVAIIILILQLTTSAGTFPLELIPEGLQVFNTWLPMTYSVSGFKAVISSGDMNSYTFNVWVLIGFMILCMIGTWAYFAAHFRKRIDKQTKLQLNLHEKHLET</sequence>
<keyword evidence="4 5" id="KW-0472">Membrane</keyword>
<keyword evidence="3 5" id="KW-1133">Transmembrane helix</keyword>
<dbReference type="Pfam" id="PF12698">
    <property type="entry name" value="ABC2_membrane_3"/>
    <property type="match status" value="2"/>
</dbReference>
<feature type="transmembrane region" description="Helical" evidence="5">
    <location>
        <begin position="620"/>
        <end position="639"/>
    </location>
</feature>
<gene>
    <name evidence="7" type="ORF">UN64_13180</name>
</gene>
<dbReference type="InterPro" id="IPR017500">
    <property type="entry name" value="Phage_infect_YhgE_N"/>
</dbReference>
<accession>A0A1V3G9N4</accession>
<keyword evidence="2 5" id="KW-0812">Transmembrane</keyword>
<feature type="transmembrane region" description="Helical" evidence="5">
    <location>
        <begin position="20"/>
        <end position="41"/>
    </location>
</feature>
<dbReference type="InterPro" id="IPR017501">
    <property type="entry name" value="Phage_infect_YhgE_C"/>
</dbReference>
<dbReference type="NCBIfam" id="TIGR03062">
    <property type="entry name" value="pip_yhgE_Cterm"/>
    <property type="match status" value="1"/>
</dbReference>
<protein>
    <recommendedName>
        <fullName evidence="6">ABC-2 type transporter transmembrane domain-containing protein</fullName>
    </recommendedName>
</protein>
<name>A0A1V3G9N4_9BACL</name>
<dbReference type="Gene3D" id="3.40.1710.10">
    <property type="entry name" value="abc type-2 transporter like domain"/>
    <property type="match status" value="1"/>
</dbReference>
<proteinExistence type="predicted"/>
<feature type="transmembrane region" description="Helical" evidence="5">
    <location>
        <begin position="520"/>
        <end position="540"/>
    </location>
</feature>
<comment type="subcellular location">
    <subcellularLocation>
        <location evidence="1">Membrane</location>
        <topology evidence="1">Multi-pass membrane protein</topology>
    </subcellularLocation>
</comment>
<evidence type="ECO:0000259" key="6">
    <source>
        <dbReference type="Pfam" id="PF12698"/>
    </source>
</evidence>
<dbReference type="InterPro" id="IPR013525">
    <property type="entry name" value="ABC2_TM"/>
</dbReference>
<feature type="transmembrane region" description="Helical" evidence="5">
    <location>
        <begin position="560"/>
        <end position="580"/>
    </location>
</feature>
<feature type="transmembrane region" description="Helical" evidence="5">
    <location>
        <begin position="678"/>
        <end position="698"/>
    </location>
</feature>
<organism evidence="7 8">
    <name type="scientific">Fictibacillus arsenicus</name>
    <dbReference type="NCBI Taxonomy" id="255247"/>
    <lineage>
        <taxon>Bacteria</taxon>
        <taxon>Bacillati</taxon>
        <taxon>Bacillota</taxon>
        <taxon>Bacilli</taxon>
        <taxon>Bacillales</taxon>
        <taxon>Fictibacillaceae</taxon>
        <taxon>Fictibacillus</taxon>
    </lineage>
</organism>
<evidence type="ECO:0000313" key="7">
    <source>
        <dbReference type="EMBL" id="OOE12987.1"/>
    </source>
</evidence>
<feature type="domain" description="ABC-2 type transporter transmembrane" evidence="6">
    <location>
        <begin position="23"/>
        <end position="165"/>
    </location>
</feature>
<evidence type="ECO:0000256" key="2">
    <source>
        <dbReference type="ARBA" id="ARBA00022692"/>
    </source>
</evidence>
<dbReference type="RefSeq" id="WP_171978898.1">
    <property type="nucleotide sequence ID" value="NZ_MQMF01000002.1"/>
</dbReference>
<dbReference type="Gene3D" id="1.10.287.950">
    <property type="entry name" value="Methyl-accepting chemotaxis protein"/>
    <property type="match status" value="2"/>
</dbReference>
<dbReference type="InterPro" id="IPR023908">
    <property type="entry name" value="xxxLxxG_rpt"/>
</dbReference>
<reference evidence="7 8" key="1">
    <citation type="submission" date="2016-11" db="EMBL/GenBank/DDBJ databases">
        <authorList>
            <person name="Jaros S."/>
            <person name="Januszkiewicz K."/>
            <person name="Wedrychowicz H."/>
        </authorList>
    </citation>
    <scope>NUCLEOTIDE SEQUENCE [LARGE SCALE GENOMIC DNA]</scope>
    <source>
        <strain evidence="7 8">Con a/3</strain>
    </source>
</reference>